<dbReference type="Proteomes" id="UP000214366">
    <property type="component" value="Segment"/>
</dbReference>
<reference evidence="1 3" key="6">
    <citation type="journal article" date="2014" name="PLoS ONE">
        <title>Genome Sequence and Analysis of Buzura suppressaria Nucleopolyhedrovirus: A Group II Alphabaculovirus.</title>
        <authorList>
            <person name="Zhu Z."/>
            <person name="Yin F."/>
            <person name="Liu X."/>
            <person name="Hou D."/>
            <person name="Wang J."/>
            <person name="Zhang L."/>
            <person name="Arif B."/>
            <person name="Wang H."/>
            <person name="Deng F."/>
            <person name="Hu Z."/>
        </authorList>
    </citation>
    <scope>NUCLEOTIDE SEQUENCE [LARGE SCALE GENOMIC DNA]</scope>
    <source>
        <strain evidence="1">Hubei</strain>
    </source>
</reference>
<reference evidence="2" key="7">
    <citation type="submission" date="2014-10" db="EMBL/GenBank/DDBJ databases">
        <authorList>
            <person name="Seo M.-J."/>
            <person name="Seok Y.J."/>
            <person name="Cha I.-T."/>
        </authorList>
    </citation>
    <scope>NUCLEOTIDE SEQUENCE</scope>
    <source>
        <strain evidence="2">Guangxi</strain>
    </source>
</reference>
<proteinExistence type="predicted"/>
<dbReference type="RefSeq" id="YP_009001871.1">
    <property type="nucleotide sequence ID" value="NC_023442.1"/>
</dbReference>
<organism evidence="1 3">
    <name type="scientific">Buzura suppressaria nuclear polyhedrosis virus</name>
    <name type="common">BsNPV</name>
    <dbReference type="NCBI Taxonomy" id="74320"/>
    <lineage>
        <taxon>Viruses</taxon>
        <taxon>Viruses incertae sedis</taxon>
        <taxon>Naldaviricetes</taxon>
        <taxon>Lefavirales</taxon>
        <taxon>Baculoviridae</taxon>
        <taxon>Alphabaculovirus</taxon>
        <taxon>Alphabaculovirus busuppressariae</taxon>
    </lineage>
</organism>
<evidence type="ECO:0000313" key="1">
    <source>
        <dbReference type="EMBL" id="AHH82683.1"/>
    </source>
</evidence>
<reference evidence="1 3" key="4">
    <citation type="journal article" date="1998" name="J. Gen. Virol.">
        <title>Distinct gene arrangement in the Buzura suppressaria single-nucleocapsid nucleopolyhedrovirus genome.</title>
        <authorList>
            <person name="Hu Z.H."/>
            <person name="Arif B.M."/>
            <person name="Jin F."/>
            <person name="Martens J.W."/>
            <person name="Chen X.W."/>
            <person name="Sun J.S."/>
            <person name="Zuidema D."/>
            <person name="Goldbach R.W."/>
            <person name="Vlak J.M."/>
        </authorList>
    </citation>
    <scope>NUCLEOTIDE SEQUENCE [LARGE SCALE GENOMIC DNA]</scope>
    <source>
        <strain evidence="1">Hubei</strain>
    </source>
</reference>
<organismHost>
    <name type="scientific">Lepidoptera</name>
    <name type="common">moths &amp; butterflies</name>
    <dbReference type="NCBI Taxonomy" id="7088"/>
</organismHost>
<name>W5VKT7_NPVBS</name>
<dbReference type="EMBL" id="KF611977">
    <property type="protein sequence ID" value="AHH82683.1"/>
    <property type="molecule type" value="Genomic_DNA"/>
</dbReference>
<dbReference type="OrthoDB" id="8240at10239"/>
<dbReference type="GeneID" id="18267014"/>
<reference evidence="1 3" key="2">
    <citation type="journal article" date="1997" name="Virus Res.">
        <title>Characterization of the ecdysteroid UDP-glucosyltransferase gene of a single nucleocapsid nucleopolyhedrovirus of Buzura suppressaria.</title>
        <authorList>
            <person name="Hu Z.H."/>
            <person name="Broer R."/>
            <person name="Westerlaken J."/>
            <person name="Martens J.W."/>
            <person name="Jin F."/>
            <person name="Jehle J.A."/>
            <person name="Wang L.M."/>
            <person name="Vlak J.M."/>
        </authorList>
    </citation>
    <scope>NUCLEOTIDE SEQUENCE [LARGE SCALE GENOMIC DNA]</scope>
    <source>
        <strain evidence="1">Hubei</strain>
    </source>
</reference>
<evidence type="ECO:0000313" key="2">
    <source>
        <dbReference type="EMBL" id="AKN91067.1"/>
    </source>
</evidence>
<accession>W5VKT7</accession>
<protein>
    <submittedName>
        <fullName evidence="1">BRO-B</fullName>
    </submittedName>
</protein>
<dbReference type="EMBL" id="KM986882">
    <property type="protein sequence ID" value="AKN91067.1"/>
    <property type="molecule type" value="Genomic_DNA"/>
</dbReference>
<keyword evidence="3" id="KW-1185">Reference proteome</keyword>
<reference evidence="1 3" key="3">
    <citation type="journal article" date="1998" name="J. Gen. Virol.">
        <title>The single-nucleocapsid nucleopolyhedrovirus of Buzura suppressaria encodes a P10 protein.</title>
        <authorList>
            <person name="van Oers M.M."/>
            <person name="Hu Z."/>
            <person name="Arif B.M."/>
            <person name="van Strien E.A."/>
            <person name="van Lent J.W."/>
            <person name="Vlak J.M."/>
        </authorList>
    </citation>
    <scope>NUCLEOTIDE SEQUENCE [LARGE SCALE GENOMIC DNA]</scope>
    <source>
        <strain evidence="1">Hubei</strain>
    </source>
</reference>
<reference evidence="1 3" key="5">
    <citation type="journal article" date="1998" name="Virus Res.">
        <title>Genetic organization of the HindIII-I region of the single-nucleocapsid nucleopolyhedrovirus of Buzura suppressaria.</title>
        <authorList>
            <person name="Hu Z.H."/>
            <person name="Arif B.M."/>
            <person name="Sun J.S."/>
            <person name="Chen X.W."/>
            <person name="Zuidema D."/>
            <person name="Goldbach R.W."/>
            <person name="Vlak J.M."/>
        </authorList>
    </citation>
    <scope>NUCLEOTIDE SEQUENCE [LARGE SCALE GENOMIC DNA]</scope>
    <source>
        <strain evidence="1">Hubei</strain>
    </source>
</reference>
<dbReference type="KEGG" id="vg:18267014"/>
<reference evidence="1 3" key="1">
    <citation type="journal article" date="1993" name="J. Gen. Virol.">
        <title>Nucleotide sequence of the Buzura suppressaria single nucleocapsid nuclear polyhedrosis virus polyhedrin gene.</title>
        <authorList>
            <person name="Hu Z.H."/>
            <person name="Liu M.F."/>
            <person name="Jin F."/>
            <person name="Wang Z.X."/>
            <person name="Liu X.Y."/>
            <person name="Li M.J."/>
            <person name="Liang B.F."/>
            <person name="Xie T.E."/>
        </authorList>
    </citation>
    <scope>NUCLEOTIDE SEQUENCE [LARGE SCALE GENOMIC DNA]</scope>
    <source>
        <strain evidence="1">Hubei</strain>
    </source>
</reference>
<evidence type="ECO:0000313" key="3">
    <source>
        <dbReference type="Proteomes" id="UP000214366"/>
    </source>
</evidence>
<sequence>MNVFNKVKENLPKDKYKARHNKITLLENLTRDQLIEAV</sequence>